<evidence type="ECO:0000256" key="2">
    <source>
        <dbReference type="ARBA" id="ARBA00022723"/>
    </source>
</evidence>
<dbReference type="InterPro" id="IPR004302">
    <property type="entry name" value="Cellulose/chitin-bd_N"/>
</dbReference>
<dbReference type="InterPro" id="IPR052282">
    <property type="entry name" value="Starch-active_LPMO"/>
</dbReference>
<evidence type="ECO:0000256" key="1">
    <source>
        <dbReference type="ARBA" id="ARBA00001973"/>
    </source>
</evidence>
<dbReference type="Pfam" id="PF03067">
    <property type="entry name" value="LPMO_10"/>
    <property type="match status" value="2"/>
</dbReference>
<feature type="domain" description="Chitin-binding type-4" evidence="8">
    <location>
        <begin position="21"/>
        <end position="199"/>
    </location>
</feature>
<keyword evidence="4" id="KW-1015">Disulfide bond</keyword>
<feature type="signal peptide" evidence="7">
    <location>
        <begin position="1"/>
        <end position="20"/>
    </location>
</feature>
<evidence type="ECO:0000256" key="6">
    <source>
        <dbReference type="ARBA" id="ARBA00034311"/>
    </source>
</evidence>
<evidence type="ECO:0000259" key="8">
    <source>
        <dbReference type="Pfam" id="PF03067"/>
    </source>
</evidence>
<evidence type="ECO:0000313" key="10">
    <source>
        <dbReference type="Proteomes" id="UP001159405"/>
    </source>
</evidence>
<reference evidence="9 10" key="1">
    <citation type="submission" date="2022-05" db="EMBL/GenBank/DDBJ databases">
        <authorList>
            <consortium name="Genoscope - CEA"/>
            <person name="William W."/>
        </authorList>
    </citation>
    <scope>NUCLEOTIDE SEQUENCE [LARGE SCALE GENOMIC DNA]</scope>
</reference>
<organism evidence="9 10">
    <name type="scientific">Porites lobata</name>
    <dbReference type="NCBI Taxonomy" id="104759"/>
    <lineage>
        <taxon>Eukaryota</taxon>
        <taxon>Metazoa</taxon>
        <taxon>Cnidaria</taxon>
        <taxon>Anthozoa</taxon>
        <taxon>Hexacorallia</taxon>
        <taxon>Scleractinia</taxon>
        <taxon>Fungiina</taxon>
        <taxon>Poritidae</taxon>
        <taxon>Porites</taxon>
    </lineage>
</organism>
<comment type="caution">
    <text evidence="9">The sequence shown here is derived from an EMBL/GenBank/DDBJ whole genome shotgun (WGS) entry which is preliminary data.</text>
</comment>
<name>A0ABN8N0Q6_9CNID</name>
<keyword evidence="2" id="KW-0479">Metal-binding</keyword>
<dbReference type="PANTHER" id="PTHR36575">
    <property type="entry name" value="BINDING PROTEIN, PUTATIVE (AFU_ORTHOLOGUE AFUA_1G14430)-RELATED"/>
    <property type="match status" value="1"/>
</dbReference>
<evidence type="ECO:0000256" key="4">
    <source>
        <dbReference type="ARBA" id="ARBA00023157"/>
    </source>
</evidence>
<keyword evidence="5" id="KW-0325">Glycoprotein</keyword>
<evidence type="ECO:0000256" key="3">
    <source>
        <dbReference type="ARBA" id="ARBA00023008"/>
    </source>
</evidence>
<feature type="domain" description="Chitin-binding type-4" evidence="8">
    <location>
        <begin position="371"/>
        <end position="555"/>
    </location>
</feature>
<accession>A0ABN8N0Q6</accession>
<dbReference type="PANTHER" id="PTHR36575:SF2">
    <property type="entry name" value="CHITIN-BINDING TYPE-4 DOMAIN-CONTAINING PROTEIN-RELATED"/>
    <property type="match status" value="1"/>
</dbReference>
<keyword evidence="7" id="KW-0732">Signal</keyword>
<keyword evidence="10" id="KW-1185">Reference proteome</keyword>
<keyword evidence="3" id="KW-0186">Copper</keyword>
<evidence type="ECO:0000313" key="9">
    <source>
        <dbReference type="EMBL" id="CAH3040641.1"/>
    </source>
</evidence>
<dbReference type="Proteomes" id="UP001159405">
    <property type="component" value="Unassembled WGS sequence"/>
</dbReference>
<gene>
    <name evidence="9" type="ORF">PLOB_00045822</name>
</gene>
<evidence type="ECO:0000256" key="5">
    <source>
        <dbReference type="ARBA" id="ARBA00023180"/>
    </source>
</evidence>
<protein>
    <recommendedName>
        <fullName evidence="8">Chitin-binding type-4 domain-containing protein</fullName>
    </recommendedName>
</protein>
<evidence type="ECO:0000256" key="7">
    <source>
        <dbReference type="SAM" id="SignalP"/>
    </source>
</evidence>
<sequence>MLRAELAVVVSLGLIVSVFGHGRLIDPASRNAAWRYGFDNPVHFTDNELNCGGFSRQWNKNNGKCGVCGDPYDVKKPEFIHPGKYAKGIITKTYRKGQEVEVKVHLTSNHKGFFVFRVGNIGKPPITEEKLTYVLKQANGQTKWILPNNLNTVFTIKLRLPTGLTCDHCVMQWWYSAGNNWGCDGDGTCGNGHGPQETFMPFLSEFSLTVFFASETNLKSVTRVPKMSLSLSRACIVRLLFYGTCSVHPINVNYVNHATSLRHLYVVELGMHSSPMPPSILFLKSQLYDKKLYNRTSYVKTSPPTHVSIFRKSFFEPLLGKKKKCVKLICRFISSSFSLLSYFLLQDLPIMFLTELSFVLSVSLIVSVTGHGRLIDPASRNAAWRYGFDNPPHYTDNELNCGGFNVQWSTNKGKCGVCGDPYHKKEQPHVYPGKYANNRIITKTYREGQEIDVVVELTSNHQGFFVFRVGKIGSPPITQEKLKYVLKQPNGQEKWKITSHGNDVFKIRLVLPKGLTCDHCVMQWWYTVGNNWGCDADGCGLGHGPQETFVNCADIRITASDAPLPSTQASIPPTQLPVTTMPLPTDAPNPSGCKATGAWAGQTSIDHWCVVNCGNGYCPAHMCVCN</sequence>
<comment type="cofactor">
    <cofactor evidence="1">
        <name>Cu(2+)</name>
        <dbReference type="ChEBI" id="CHEBI:29036"/>
    </cofactor>
</comment>
<comment type="similarity">
    <text evidence="6">Belongs to the polysaccharide monooxygenase AA13 family.</text>
</comment>
<proteinExistence type="inferred from homology"/>
<feature type="chain" id="PRO_5047399535" description="Chitin-binding type-4 domain-containing protein" evidence="7">
    <location>
        <begin position="21"/>
        <end position="626"/>
    </location>
</feature>
<dbReference type="EMBL" id="CALNXK010000008">
    <property type="protein sequence ID" value="CAH3040641.1"/>
    <property type="molecule type" value="Genomic_DNA"/>
</dbReference>